<dbReference type="CDD" id="cd04496">
    <property type="entry name" value="SSB_OBF"/>
    <property type="match status" value="1"/>
</dbReference>
<dbReference type="InterPro" id="IPR000424">
    <property type="entry name" value="Primosome_PriB/ssb"/>
</dbReference>
<organism evidence="5 7">
    <name type="scientific">Blautia obeum</name>
    <dbReference type="NCBI Taxonomy" id="40520"/>
    <lineage>
        <taxon>Bacteria</taxon>
        <taxon>Bacillati</taxon>
        <taxon>Bacillota</taxon>
        <taxon>Clostridia</taxon>
        <taxon>Lachnospirales</taxon>
        <taxon>Lachnospiraceae</taxon>
        <taxon>Blautia</taxon>
    </lineage>
</organism>
<evidence type="ECO:0000313" key="6">
    <source>
        <dbReference type="EMBL" id="RHL48797.1"/>
    </source>
</evidence>
<dbReference type="PROSITE" id="PS50935">
    <property type="entry name" value="SSB"/>
    <property type="match status" value="1"/>
</dbReference>
<evidence type="ECO:0000256" key="4">
    <source>
        <dbReference type="SAM" id="MobiDB-lite"/>
    </source>
</evidence>
<feature type="region of interest" description="Disordered" evidence="4">
    <location>
        <begin position="102"/>
        <end position="185"/>
    </location>
</feature>
<proteinExistence type="predicted"/>
<dbReference type="InterPro" id="IPR012340">
    <property type="entry name" value="NA-bd_OB-fold"/>
</dbReference>
<dbReference type="Proteomes" id="UP000285897">
    <property type="component" value="Unassembled WGS sequence"/>
</dbReference>
<dbReference type="SUPFAM" id="SSF50249">
    <property type="entry name" value="Nucleic acid-binding proteins"/>
    <property type="match status" value="1"/>
</dbReference>
<dbReference type="Gene3D" id="2.40.50.140">
    <property type="entry name" value="Nucleic acid-binding proteins"/>
    <property type="match status" value="1"/>
</dbReference>
<feature type="compositionally biased region" description="Low complexity" evidence="4">
    <location>
        <begin position="131"/>
        <end position="140"/>
    </location>
</feature>
<evidence type="ECO:0000313" key="7">
    <source>
        <dbReference type="Proteomes" id="UP000261105"/>
    </source>
</evidence>
<evidence type="ECO:0000256" key="1">
    <source>
        <dbReference type="ARBA" id="ARBA00023125"/>
    </source>
</evidence>
<evidence type="ECO:0000313" key="8">
    <source>
        <dbReference type="Proteomes" id="UP000285897"/>
    </source>
</evidence>
<keyword evidence="1 2" id="KW-0238">DNA-binding</keyword>
<dbReference type="AlphaFoldDB" id="A0A3E5ED07"/>
<dbReference type="Proteomes" id="UP000261105">
    <property type="component" value="Unassembled WGS sequence"/>
</dbReference>
<evidence type="ECO:0000313" key="5">
    <source>
        <dbReference type="EMBL" id="RGN86623.1"/>
    </source>
</evidence>
<feature type="compositionally biased region" description="Low complexity" evidence="4">
    <location>
        <begin position="149"/>
        <end position="165"/>
    </location>
</feature>
<dbReference type="NCBIfam" id="TIGR00621">
    <property type="entry name" value="ssb"/>
    <property type="match status" value="1"/>
</dbReference>
<sequence length="185" mass="20227">MIESMVYGRLAQDPTVRQTANGGQMTTFDVASNREYGDKTEADYMRCLAFGKLGEYVAKYGAKGKSLIVFGEEQHPKYVDKNGNRQTGNQLIVSKVKFTSWDPVENENPQNGNGQQQPTGRAQASGGYGGQRQQVGGYSQNNNGYAPRGGYSQQQNGYGNQNYGQPAAPDFMDVPGGMDEEIPFN</sequence>
<dbReference type="GO" id="GO:0003697">
    <property type="term" value="F:single-stranded DNA binding"/>
    <property type="evidence" value="ECO:0007669"/>
    <property type="project" value="InterPro"/>
</dbReference>
<protein>
    <recommendedName>
        <fullName evidence="3">Single-stranded DNA-binding protein</fullName>
    </recommendedName>
</protein>
<dbReference type="Pfam" id="PF00436">
    <property type="entry name" value="SSB"/>
    <property type="match status" value="1"/>
</dbReference>
<name>A0A3E5ED07_9FIRM</name>
<evidence type="ECO:0000256" key="3">
    <source>
        <dbReference type="RuleBase" id="RU000524"/>
    </source>
</evidence>
<feature type="compositionally biased region" description="Low complexity" evidence="4">
    <location>
        <begin position="106"/>
        <end position="118"/>
    </location>
</feature>
<dbReference type="EMBL" id="QSUZ01000017">
    <property type="protein sequence ID" value="RGN86623.1"/>
    <property type="molecule type" value="Genomic_DNA"/>
</dbReference>
<comment type="caution">
    <text evidence="5">The sequence shown here is derived from an EMBL/GenBank/DDBJ whole genome shotgun (WGS) entry which is preliminary data.</text>
</comment>
<dbReference type="InterPro" id="IPR011344">
    <property type="entry name" value="ssDNA-bd"/>
</dbReference>
<reference evidence="7 8" key="1">
    <citation type="submission" date="2018-08" db="EMBL/GenBank/DDBJ databases">
        <title>A genome reference for cultivated species of the human gut microbiota.</title>
        <authorList>
            <person name="Zou Y."/>
            <person name="Xue W."/>
            <person name="Luo G."/>
        </authorList>
    </citation>
    <scope>NUCLEOTIDE SEQUENCE [LARGE SCALE GENOMIC DNA]</scope>
    <source>
        <strain evidence="6 8">AF37-6AC</strain>
        <strain evidence="5 7">OM03-6</strain>
    </source>
</reference>
<evidence type="ECO:0000256" key="2">
    <source>
        <dbReference type="PROSITE-ProRule" id="PRU00252"/>
    </source>
</evidence>
<dbReference type="GO" id="GO:0006260">
    <property type="term" value="P:DNA replication"/>
    <property type="evidence" value="ECO:0007669"/>
    <property type="project" value="InterPro"/>
</dbReference>
<gene>
    <name evidence="6" type="ORF">DW021_05535</name>
    <name evidence="5" type="ORF">DXB38_11895</name>
</gene>
<dbReference type="RefSeq" id="WP_117593364.1">
    <property type="nucleotide sequence ID" value="NZ_JBBNFJ010000016.1"/>
</dbReference>
<dbReference type="EMBL" id="QROS01000003">
    <property type="protein sequence ID" value="RHL48797.1"/>
    <property type="molecule type" value="Genomic_DNA"/>
</dbReference>
<accession>A0A3E5ED07</accession>